<dbReference type="Gene3D" id="2.80.10.50">
    <property type="match status" value="1"/>
</dbReference>
<dbReference type="Pfam" id="PF06229">
    <property type="entry name" value="FRG1"/>
    <property type="match status" value="1"/>
</dbReference>
<protein>
    <submittedName>
        <fullName evidence="4">Uncharacterized protein</fullName>
    </submittedName>
</protein>
<reference evidence="4 5" key="1">
    <citation type="submission" date="2016-10" db="EMBL/GenBank/DDBJ databases">
        <title>The genome of Paramicrosporidium saccamoebae is the missing link in understanding Cryptomycota and Microsporidia evolution.</title>
        <authorList>
            <person name="Quandt C.A."/>
            <person name="Beaudet D."/>
            <person name="Corsaro D."/>
            <person name="Michel R."/>
            <person name="Corradi N."/>
            <person name="James T."/>
        </authorList>
    </citation>
    <scope>NUCLEOTIDE SEQUENCE [LARGE SCALE GENOMIC DNA]</scope>
    <source>
        <strain evidence="4 5">KSL3</strain>
    </source>
</reference>
<comment type="caution">
    <text evidence="4">The sequence shown here is derived from an EMBL/GenBank/DDBJ whole genome shotgun (WGS) entry which is preliminary data.</text>
</comment>
<organism evidence="4 5">
    <name type="scientific">Paramicrosporidium saccamoebae</name>
    <dbReference type="NCBI Taxonomy" id="1246581"/>
    <lineage>
        <taxon>Eukaryota</taxon>
        <taxon>Fungi</taxon>
        <taxon>Fungi incertae sedis</taxon>
        <taxon>Cryptomycota</taxon>
        <taxon>Cryptomycota incertae sedis</taxon>
        <taxon>Paramicrosporidium</taxon>
    </lineage>
</organism>
<dbReference type="GO" id="GO:0051015">
    <property type="term" value="F:actin filament binding"/>
    <property type="evidence" value="ECO:0007669"/>
    <property type="project" value="TreeGrafter"/>
</dbReference>
<dbReference type="OrthoDB" id="5539371at2759"/>
<dbReference type="PANTHER" id="PTHR12928">
    <property type="entry name" value="FRG1 PROTEIN"/>
    <property type="match status" value="1"/>
</dbReference>
<dbReference type="SUPFAM" id="SSF50405">
    <property type="entry name" value="Actin-crosslinking proteins"/>
    <property type="match status" value="1"/>
</dbReference>
<gene>
    <name evidence="4" type="ORF">PSACC_00880</name>
</gene>
<evidence type="ECO:0000256" key="2">
    <source>
        <dbReference type="ARBA" id="ARBA00010878"/>
    </source>
</evidence>
<name>A0A2H9TNT3_9FUNG</name>
<evidence type="ECO:0000256" key="3">
    <source>
        <dbReference type="ARBA" id="ARBA00023242"/>
    </source>
</evidence>
<dbReference type="PANTHER" id="PTHR12928:SF0">
    <property type="entry name" value="FSHD REGION GENE 1"/>
    <property type="match status" value="1"/>
</dbReference>
<dbReference type="InterPro" id="IPR008999">
    <property type="entry name" value="Actin-crosslinking"/>
</dbReference>
<dbReference type="GO" id="GO:0005730">
    <property type="term" value="C:nucleolus"/>
    <property type="evidence" value="ECO:0007669"/>
    <property type="project" value="UniProtKB-SubCell"/>
</dbReference>
<evidence type="ECO:0000313" key="5">
    <source>
        <dbReference type="Proteomes" id="UP000240830"/>
    </source>
</evidence>
<dbReference type="GO" id="GO:0071013">
    <property type="term" value="C:catalytic step 2 spliceosome"/>
    <property type="evidence" value="ECO:0007669"/>
    <property type="project" value="TreeGrafter"/>
</dbReference>
<dbReference type="InterPro" id="IPR010414">
    <property type="entry name" value="FRG1"/>
</dbReference>
<dbReference type="STRING" id="1246581.A0A2H9TNT3"/>
<accession>A0A2H9TNT3</accession>
<dbReference type="EMBL" id="MTSL01000065">
    <property type="protein sequence ID" value="PJF19396.1"/>
    <property type="molecule type" value="Genomic_DNA"/>
</dbReference>
<dbReference type="AlphaFoldDB" id="A0A2H9TNT3"/>
<sequence>MSDSFDSPRPIPLGDSEAQKEFEMLQKQFSKVTEILSAQGETGFAREEADANIDKSGRNKVTGEVNGPKGWATAEHVSELNGPLVLIAMDDVPLVLCCDEGGLVTSKAASELQLSSEATQVEPNDTLQVFVGQSLIPGQYSLKSAFGKYLTSDSVGKVAGNRDAVGPSEEWVPMKVDGGFALQNIHGRYLSVDRESGKVRADSEVIGFAETFYIRCHASRKKKEGRLTITAPEEYDLDSVELEQA</sequence>
<comment type="subcellular location">
    <subcellularLocation>
        <location evidence="1">Nucleus</location>
        <location evidence="1">Nucleolus</location>
    </subcellularLocation>
</comment>
<comment type="similarity">
    <text evidence="2">Belongs to the FRG1 family.</text>
</comment>
<keyword evidence="3" id="KW-0539">Nucleus</keyword>
<evidence type="ECO:0000256" key="1">
    <source>
        <dbReference type="ARBA" id="ARBA00004604"/>
    </source>
</evidence>
<evidence type="ECO:0000313" key="4">
    <source>
        <dbReference type="EMBL" id="PJF19396.1"/>
    </source>
</evidence>
<dbReference type="Proteomes" id="UP000240830">
    <property type="component" value="Unassembled WGS sequence"/>
</dbReference>
<proteinExistence type="inferred from homology"/>
<keyword evidence="5" id="KW-1185">Reference proteome</keyword>
<dbReference type="CDD" id="cd23339">
    <property type="entry name" value="beta-trefoil_FSCN_fungal_FRG1-like"/>
    <property type="match status" value="1"/>
</dbReference>